<evidence type="ECO:0000256" key="2">
    <source>
        <dbReference type="ARBA" id="ARBA00022170"/>
    </source>
</evidence>
<dbReference type="PANTHER" id="PTHR28524">
    <property type="entry name" value="SUCCINATE DEHYDROGENASE ASSEMBLY FACTOR 4, MITOCHONDRIAL"/>
    <property type="match status" value="1"/>
</dbReference>
<feature type="region of interest" description="Disordered" evidence="3">
    <location>
        <begin position="136"/>
        <end position="175"/>
    </location>
</feature>
<dbReference type="RefSeq" id="XP_013281934.1">
    <property type="nucleotide sequence ID" value="XM_013426480.1"/>
</dbReference>
<evidence type="ECO:0000256" key="3">
    <source>
        <dbReference type="SAM" id="MobiDB-lite"/>
    </source>
</evidence>
<dbReference type="STRING" id="1442368.A0A0D2DKG2"/>
<protein>
    <recommendedName>
        <fullName evidence="2">Succinate dehydrogenase assembly factor 4, mitochondrial</fullName>
    </recommendedName>
</protein>
<feature type="region of interest" description="Disordered" evidence="3">
    <location>
        <begin position="84"/>
        <end position="122"/>
    </location>
</feature>
<feature type="region of interest" description="Disordered" evidence="3">
    <location>
        <begin position="39"/>
        <end position="58"/>
    </location>
</feature>
<dbReference type="GO" id="GO:0034553">
    <property type="term" value="P:mitochondrial respiratory chain complex II assembly"/>
    <property type="evidence" value="ECO:0007669"/>
    <property type="project" value="TreeGrafter"/>
</dbReference>
<sequence>MTPAGSYALRGSLPLPLCAAAATAPRAHLFTAPQTLSRTISSSSLSPNSSLRARPNPNPLLANVDVNVRGAAAPARSHSRSILARTNGGVRQLSHSSARLRKDDPSAGGQFSFRGMPAPPRLPKEEQDVFEALQRQSTGAFSTPRVNQSPDSSSPIEGDAAAATVDGAKDQTKPQENQYTHVIDASGAGEELHPNLVRGAQPEFEGDRNPKTGEIGGPKNEPLRWGPSGEWTYNGRATDF</sequence>
<organism evidence="4 5">
    <name type="scientific">Fonsecaea pedrosoi CBS 271.37</name>
    <dbReference type="NCBI Taxonomy" id="1442368"/>
    <lineage>
        <taxon>Eukaryota</taxon>
        <taxon>Fungi</taxon>
        <taxon>Dikarya</taxon>
        <taxon>Ascomycota</taxon>
        <taxon>Pezizomycotina</taxon>
        <taxon>Eurotiomycetes</taxon>
        <taxon>Chaetothyriomycetidae</taxon>
        <taxon>Chaetothyriales</taxon>
        <taxon>Herpotrichiellaceae</taxon>
        <taxon>Fonsecaea</taxon>
    </lineage>
</organism>
<dbReference type="InterPro" id="IPR012875">
    <property type="entry name" value="SDHF4"/>
</dbReference>
<name>A0A0D2DKG2_9EURO</name>
<comment type="similarity">
    <text evidence="1">Belongs to the SDHAF4 family.</text>
</comment>
<evidence type="ECO:0000313" key="4">
    <source>
        <dbReference type="EMBL" id="KIW78126.1"/>
    </source>
</evidence>
<evidence type="ECO:0000313" key="5">
    <source>
        <dbReference type="Proteomes" id="UP000053029"/>
    </source>
</evidence>
<feature type="compositionally biased region" description="Low complexity" evidence="3">
    <location>
        <begin position="39"/>
        <end position="54"/>
    </location>
</feature>
<dbReference type="Pfam" id="PF07896">
    <property type="entry name" value="DUF1674"/>
    <property type="match status" value="1"/>
</dbReference>
<feature type="region of interest" description="Disordered" evidence="3">
    <location>
        <begin position="200"/>
        <end position="240"/>
    </location>
</feature>
<dbReference type="EMBL" id="KN846973">
    <property type="protein sequence ID" value="KIW78126.1"/>
    <property type="molecule type" value="Genomic_DNA"/>
</dbReference>
<dbReference type="OrthoDB" id="201362at2759"/>
<reference evidence="4 5" key="1">
    <citation type="submission" date="2015-01" db="EMBL/GenBank/DDBJ databases">
        <title>The Genome Sequence of Fonsecaea pedrosoi CBS 271.37.</title>
        <authorList>
            <consortium name="The Broad Institute Genomics Platform"/>
            <person name="Cuomo C."/>
            <person name="de Hoog S."/>
            <person name="Gorbushina A."/>
            <person name="Stielow B."/>
            <person name="Teixiera M."/>
            <person name="Abouelleil A."/>
            <person name="Chapman S.B."/>
            <person name="Priest M."/>
            <person name="Young S.K."/>
            <person name="Wortman J."/>
            <person name="Nusbaum C."/>
            <person name="Birren B."/>
        </authorList>
    </citation>
    <scope>NUCLEOTIDE SEQUENCE [LARGE SCALE GENOMIC DNA]</scope>
    <source>
        <strain evidence="4 5">CBS 271.37</strain>
    </source>
</reference>
<dbReference type="AlphaFoldDB" id="A0A0D2DKG2"/>
<feature type="compositionally biased region" description="Polar residues" evidence="3">
    <location>
        <begin position="136"/>
        <end position="155"/>
    </location>
</feature>
<accession>A0A0D2DKG2</accession>
<dbReference type="HOGENOM" id="CLU_101052_0_0_1"/>
<keyword evidence="5" id="KW-1185">Reference proteome</keyword>
<dbReference type="VEuPathDB" id="FungiDB:Z517_07959"/>
<dbReference type="PANTHER" id="PTHR28524:SF3">
    <property type="entry name" value="SUCCINATE DEHYDROGENASE ASSEMBLY FACTOR 4, MITOCHONDRIAL"/>
    <property type="match status" value="1"/>
</dbReference>
<dbReference type="GeneID" id="25307449"/>
<proteinExistence type="inferred from homology"/>
<dbReference type="Proteomes" id="UP000053029">
    <property type="component" value="Unassembled WGS sequence"/>
</dbReference>
<gene>
    <name evidence="4" type="ORF">Z517_07959</name>
</gene>
<evidence type="ECO:0000256" key="1">
    <source>
        <dbReference type="ARBA" id="ARBA00005701"/>
    </source>
</evidence>
<dbReference type="GO" id="GO:0005739">
    <property type="term" value="C:mitochondrion"/>
    <property type="evidence" value="ECO:0007669"/>
    <property type="project" value="TreeGrafter"/>
</dbReference>